<proteinExistence type="predicted"/>
<evidence type="ECO:0008006" key="3">
    <source>
        <dbReference type="Google" id="ProtNLM"/>
    </source>
</evidence>
<reference evidence="1" key="1">
    <citation type="submission" date="2013-04" db="EMBL/GenBank/DDBJ databases">
        <title>The genome sequencing project of 58 acetic acid bacteria.</title>
        <authorList>
            <person name="Okamoto-Kainuma A."/>
            <person name="Ishikawa M."/>
            <person name="Umino S."/>
            <person name="Koizumi Y."/>
            <person name="Shiwa Y."/>
            <person name="Yoshikawa H."/>
            <person name="Matsutani M."/>
            <person name="Matsushita K."/>
        </authorList>
    </citation>
    <scope>NUCLEOTIDE SEQUENCE</scope>
    <source>
        <strain evidence="1">NBRC 106556</strain>
    </source>
</reference>
<keyword evidence="2" id="KW-1185">Reference proteome</keyword>
<organism evidence="1 2">
    <name type="scientific">Neokomagataea tanensis NBRC 106556</name>
    <dbReference type="NCBI Taxonomy" id="1223519"/>
    <lineage>
        <taxon>Bacteria</taxon>
        <taxon>Pseudomonadati</taxon>
        <taxon>Pseudomonadota</taxon>
        <taxon>Alphaproteobacteria</taxon>
        <taxon>Acetobacterales</taxon>
        <taxon>Acetobacteraceae</taxon>
        <taxon>Neokomagataea</taxon>
    </lineage>
</organism>
<protein>
    <recommendedName>
        <fullName evidence="3">CRISPR-associated protein Csy2</fullName>
    </recommendedName>
</protein>
<comment type="caution">
    <text evidence="1">The sequence shown here is derived from an EMBL/GenBank/DDBJ whole genome shotgun (WGS) entry which is preliminary data.</text>
</comment>
<name>A0ABQ0QGW9_9PROT</name>
<dbReference type="InterPro" id="IPR013398">
    <property type="entry name" value="CRISPR-assoc_prot_Csy2"/>
</dbReference>
<dbReference type="RefSeq" id="WP_068173155.1">
    <property type="nucleotide sequence ID" value="NZ_BAQB01000003.1"/>
</dbReference>
<dbReference type="EMBL" id="BAQB01000003">
    <property type="protein sequence ID" value="GBR44337.1"/>
    <property type="molecule type" value="Genomic_DNA"/>
</dbReference>
<sequence length="278" mass="30784">MPELRNLFVLRDIHANRVNLIMNDYAAGLPSPLSFLGLGDFLARRLKLQPWSASVLPILHAVHASEGRTKPEMENKSNVFTPIETMEDMVGSVTVSLLINLPGCESENALARALTGCRIAGGIIQNDEVKVQALTPDGSAFKSIRRGYAMLPPEQTERRVISKGDNDSLAKIASLLFPVERPAGFGWIVPAAVGYHLLEDPEHAPKRTRTRSKDIPHVFAEPVLGIAELVSVRNRRLTELSPEAFASAFWHWDAREDMLLGHSAYFSHNTFNDVTKEV</sequence>
<evidence type="ECO:0000313" key="1">
    <source>
        <dbReference type="EMBL" id="GBR44337.1"/>
    </source>
</evidence>
<evidence type="ECO:0000313" key="2">
    <source>
        <dbReference type="Proteomes" id="UP001062443"/>
    </source>
</evidence>
<accession>A0ABQ0QGW9</accession>
<dbReference type="Proteomes" id="UP001062443">
    <property type="component" value="Unassembled WGS sequence"/>
</dbReference>
<gene>
    <name evidence="1" type="ORF">AA106556_0393</name>
</gene>
<dbReference type="Pfam" id="PF09614">
    <property type="entry name" value="Cas_Csy2"/>
    <property type="match status" value="1"/>
</dbReference>